<gene>
    <name evidence="7" type="primary">citG_4</name>
    <name evidence="6" type="synonym">citG</name>
    <name evidence="7" type="ORF">SB6408_05556</name>
</gene>
<dbReference type="NCBIfam" id="TIGR03125">
    <property type="entry name" value="citrate_citG"/>
    <property type="match status" value="1"/>
</dbReference>
<evidence type="ECO:0000256" key="1">
    <source>
        <dbReference type="ARBA" id="ARBA00001210"/>
    </source>
</evidence>
<proteinExistence type="inferred from homology"/>
<dbReference type="Gene3D" id="1.10.4200.10">
    <property type="entry name" value="Triphosphoribosyl-dephospho-CoA protein"/>
    <property type="match status" value="2"/>
</dbReference>
<dbReference type="GO" id="GO:0005524">
    <property type="term" value="F:ATP binding"/>
    <property type="evidence" value="ECO:0007669"/>
    <property type="project" value="UniProtKB-KW"/>
</dbReference>
<name>A0A564LIF5_9ENTR</name>
<dbReference type="PANTHER" id="PTHR30201">
    <property type="entry name" value="TRIPHOSPHORIBOSYL-DEPHOSPHO-COA SYNTHASE"/>
    <property type="match status" value="1"/>
</dbReference>
<evidence type="ECO:0000256" key="5">
    <source>
        <dbReference type="ARBA" id="ARBA00022840"/>
    </source>
</evidence>
<dbReference type="AlphaFoldDB" id="A0A564LIF5"/>
<keyword evidence="4 6" id="KW-0547">Nucleotide-binding</keyword>
<evidence type="ECO:0000313" key="7">
    <source>
        <dbReference type="EMBL" id="VUS81350.1"/>
    </source>
</evidence>
<keyword evidence="5 6" id="KW-0067">ATP-binding</keyword>
<comment type="catalytic activity">
    <reaction evidence="1 6">
        <text>3'-dephospho-CoA + ATP = 2'-(5''-triphospho-alpha-D-ribosyl)-3'-dephospho-CoA + adenine</text>
        <dbReference type="Rhea" id="RHEA:15117"/>
        <dbReference type="ChEBI" id="CHEBI:16708"/>
        <dbReference type="ChEBI" id="CHEBI:30616"/>
        <dbReference type="ChEBI" id="CHEBI:57328"/>
        <dbReference type="ChEBI" id="CHEBI:61378"/>
        <dbReference type="EC" id="2.4.2.52"/>
    </reaction>
</comment>
<dbReference type="GO" id="GO:0051191">
    <property type="term" value="P:prosthetic group biosynthetic process"/>
    <property type="evidence" value="ECO:0007669"/>
    <property type="project" value="TreeGrafter"/>
</dbReference>
<evidence type="ECO:0000256" key="4">
    <source>
        <dbReference type="ARBA" id="ARBA00022741"/>
    </source>
</evidence>
<evidence type="ECO:0000256" key="2">
    <source>
        <dbReference type="ARBA" id="ARBA00006812"/>
    </source>
</evidence>
<evidence type="ECO:0000256" key="3">
    <source>
        <dbReference type="ARBA" id="ARBA00022679"/>
    </source>
</evidence>
<dbReference type="HAMAP" id="MF_00397">
    <property type="entry name" value="CitG"/>
    <property type="match status" value="1"/>
</dbReference>
<dbReference type="InterPro" id="IPR002736">
    <property type="entry name" value="CitG"/>
</dbReference>
<organism evidence="7 8">
    <name type="scientific">Klebsiella spallanzanii</name>
    <dbReference type="NCBI Taxonomy" id="2587528"/>
    <lineage>
        <taxon>Bacteria</taxon>
        <taxon>Pseudomonadati</taxon>
        <taxon>Pseudomonadota</taxon>
        <taxon>Gammaproteobacteria</taxon>
        <taxon>Enterobacterales</taxon>
        <taxon>Enterobacteriaceae</taxon>
        <taxon>Klebsiella/Raoultella group</taxon>
        <taxon>Klebsiella</taxon>
    </lineage>
</organism>
<dbReference type="EC" id="2.4.2.52" evidence="6"/>
<accession>A0A564LIF5</accession>
<keyword evidence="3 6" id="KW-0808">Transferase</keyword>
<dbReference type="EMBL" id="CABGHF010000022">
    <property type="protein sequence ID" value="VUS81350.1"/>
    <property type="molecule type" value="Genomic_DNA"/>
</dbReference>
<comment type="similarity">
    <text evidence="2 6">Belongs to the CitG/MdcB family.</text>
</comment>
<dbReference type="PANTHER" id="PTHR30201:SF2">
    <property type="entry name" value="2-(5''-TRIPHOSPHORIBOSYL)-3'-DEPHOSPHOCOENZYME-A SYNTHASE"/>
    <property type="match status" value="1"/>
</dbReference>
<reference evidence="7 8" key="1">
    <citation type="submission" date="2019-07" db="EMBL/GenBank/DDBJ databases">
        <authorList>
            <person name="Brisse S."/>
            <person name="Rodrigues C."/>
            <person name="Thorpe H."/>
        </authorList>
    </citation>
    <scope>NUCLEOTIDE SEQUENCE [LARGE SCALE GENOMIC DNA]</scope>
    <source>
        <strain evidence="7">SB6408</strain>
    </source>
</reference>
<dbReference type="Pfam" id="PF01874">
    <property type="entry name" value="CitG"/>
    <property type="match status" value="1"/>
</dbReference>
<protein>
    <recommendedName>
        <fullName evidence="6">Probable 2-(5''-triphosphoribosyl)-3'-dephosphocoenzyme-A synthase</fullName>
        <shortName evidence="6">2-(5''-triphosphoribosyl)-3'-dephospho-CoA synthase</shortName>
        <ecNumber evidence="6">2.4.2.52</ecNumber>
    </recommendedName>
</protein>
<evidence type="ECO:0000313" key="8">
    <source>
        <dbReference type="Proteomes" id="UP000318370"/>
    </source>
</evidence>
<dbReference type="Proteomes" id="UP000318370">
    <property type="component" value="Unassembled WGS sequence"/>
</dbReference>
<dbReference type="InterPro" id="IPR017551">
    <property type="entry name" value="TriPribosyl-deP-CoA_syn_CitG"/>
</dbReference>
<sequence length="308" mass="33848">MMRPMPLESWGAPVARQEKLPQAYRSRYYARLACRAMQTEARLTPKPGLVDGRNTGAHQDMALPDFLRSANAITRILPQFVDEGIASAALDTHGVLARLKPIGLRCEMEMLQATGGINTHKGAIFTLGLFCAALGRHEALGQPLTPNALAATVAKFCHGIVERELVELRGLTPLTAGQRLFITFGLTGARGEAQAGYPLVIDHALPRYRQLRREGLSEELALLNTLLLIMSRNDDTCVASRGGIKGLHWLQRQTQQLLNVGGIRSPENLSLLQQLDDLCISRNLSPGGSADLLMLTWFLSHFHEEESQ</sequence>
<evidence type="ECO:0000256" key="6">
    <source>
        <dbReference type="HAMAP-Rule" id="MF_00397"/>
    </source>
</evidence>
<dbReference type="GO" id="GO:0046917">
    <property type="term" value="F:triphosphoribosyl-dephospho-CoA synthase activity"/>
    <property type="evidence" value="ECO:0007669"/>
    <property type="project" value="UniProtKB-UniRule"/>
</dbReference>